<evidence type="ECO:0000256" key="1">
    <source>
        <dbReference type="SAM" id="MobiDB-lite"/>
    </source>
</evidence>
<sequence length="372" mass="42635">MPDFNVLNLMNSISKASIETNVDEYTEILLDLDDIVPSKENFYSQENIEELASAIEAAELQQPLVLGRVNGKYRLISGHRRRLALLKLVESGKEQFKKVQCRYKDMTETFLQFSLLVGNAYTRELNDYEKVEQTKQLREVIMKLKQEGIEIKGEIRNYIAGIMNESPTKIAQIDVINKKATEEVKEQFKEGNLNFTATYEASKLGKEEQKELAEKAAAGEDIKANEIKIIYQEKKAANEVNIGDKSNKPSESDGLKEKNNQEPTKIEQNAPEKVIKTKIYKKGEPREAITHYIKCSAMFFEDAAAERKNFELRINDCDYRVGDILHMTEHKDGHNTGRFIEQEIIYMLEEFNGLKDDYCILGTKLIAGIEQE</sequence>
<name>A0A371JBN3_9FIRM</name>
<accession>A0A371JBN3</accession>
<dbReference type="RefSeq" id="WP_094375897.1">
    <property type="nucleotide sequence ID" value="NZ_NOKA02000046.1"/>
</dbReference>
<dbReference type="Pfam" id="PF12961">
    <property type="entry name" value="DUF3850"/>
    <property type="match status" value="1"/>
</dbReference>
<dbReference type="PANTHER" id="PTHR33375">
    <property type="entry name" value="CHROMOSOME-PARTITIONING PROTEIN PARB-RELATED"/>
    <property type="match status" value="1"/>
</dbReference>
<reference evidence="3 4" key="1">
    <citation type="journal article" date="2017" name="Genome Announc.">
        <title>Draft Genome Sequence of a Sporulating and Motile Strain of Lachnotalea glycerini Isolated from Water in Quebec City, Canada.</title>
        <authorList>
            <person name="Maheux A.F."/>
            <person name="Boudreau D.K."/>
            <person name="Berube E."/>
            <person name="Boissinot M."/>
            <person name="Raymond F."/>
            <person name="Brodeur S."/>
            <person name="Corbeil J."/>
            <person name="Isabel S."/>
            <person name="Omar R.F."/>
            <person name="Bergeron M.G."/>
        </authorList>
    </citation>
    <scope>NUCLEOTIDE SEQUENCE [LARGE SCALE GENOMIC DNA]</scope>
    <source>
        <strain evidence="3 4">CCRI-19302</strain>
    </source>
</reference>
<evidence type="ECO:0000313" key="4">
    <source>
        <dbReference type="Proteomes" id="UP000216411"/>
    </source>
</evidence>
<dbReference type="GO" id="GO:0005694">
    <property type="term" value="C:chromosome"/>
    <property type="evidence" value="ECO:0007669"/>
    <property type="project" value="TreeGrafter"/>
</dbReference>
<dbReference type="Gene3D" id="1.10.10.2830">
    <property type="match status" value="1"/>
</dbReference>
<keyword evidence="4" id="KW-1185">Reference proteome</keyword>
<dbReference type="InterPro" id="IPR003115">
    <property type="entry name" value="ParB_N"/>
</dbReference>
<dbReference type="InterPro" id="IPR050336">
    <property type="entry name" value="Chromosome_partition/occlusion"/>
</dbReference>
<comment type="caution">
    <text evidence="3">The sequence shown here is derived from an EMBL/GenBank/DDBJ whole genome shotgun (WGS) entry which is preliminary data.</text>
</comment>
<protein>
    <submittedName>
        <fullName evidence="3">DUF3850 domain-containing protein</fullName>
    </submittedName>
</protein>
<dbReference type="InterPro" id="IPR039440">
    <property type="entry name" value="DUF3850"/>
</dbReference>
<organism evidence="3 4">
    <name type="scientific">Lachnotalea glycerini</name>
    <dbReference type="NCBI Taxonomy" id="1763509"/>
    <lineage>
        <taxon>Bacteria</taxon>
        <taxon>Bacillati</taxon>
        <taxon>Bacillota</taxon>
        <taxon>Clostridia</taxon>
        <taxon>Lachnospirales</taxon>
        <taxon>Lachnospiraceae</taxon>
        <taxon>Lachnotalea</taxon>
    </lineage>
</organism>
<feature type="compositionally biased region" description="Basic and acidic residues" evidence="1">
    <location>
        <begin position="245"/>
        <end position="260"/>
    </location>
</feature>
<feature type="region of interest" description="Disordered" evidence="1">
    <location>
        <begin position="240"/>
        <end position="270"/>
    </location>
</feature>
<evidence type="ECO:0000259" key="2">
    <source>
        <dbReference type="SMART" id="SM00470"/>
    </source>
</evidence>
<dbReference type="Proteomes" id="UP000216411">
    <property type="component" value="Unassembled WGS sequence"/>
</dbReference>
<dbReference type="InterPro" id="IPR036086">
    <property type="entry name" value="ParB/Sulfiredoxin_sf"/>
</dbReference>
<dbReference type="SMART" id="SM00470">
    <property type="entry name" value="ParB"/>
    <property type="match status" value="1"/>
</dbReference>
<dbReference type="Gene3D" id="3.90.1530.10">
    <property type="entry name" value="Conserved hypothetical protein from pyrococcus furiosus pfu- 392566-001, ParB domain"/>
    <property type="match status" value="1"/>
</dbReference>
<dbReference type="Pfam" id="PF02195">
    <property type="entry name" value="ParB_N"/>
    <property type="match status" value="1"/>
</dbReference>
<dbReference type="Gene3D" id="2.30.130.30">
    <property type="entry name" value="Hypothetical protein"/>
    <property type="match status" value="1"/>
</dbReference>
<evidence type="ECO:0000313" key="3">
    <source>
        <dbReference type="EMBL" id="RDY30170.1"/>
    </source>
</evidence>
<dbReference type="OrthoDB" id="1700487at2"/>
<proteinExistence type="predicted"/>
<dbReference type="GO" id="GO:0007059">
    <property type="term" value="P:chromosome segregation"/>
    <property type="evidence" value="ECO:0007669"/>
    <property type="project" value="TreeGrafter"/>
</dbReference>
<gene>
    <name evidence="3" type="ORF">CG710_016155</name>
</gene>
<dbReference type="EMBL" id="NOKA02000046">
    <property type="protein sequence ID" value="RDY30170.1"/>
    <property type="molecule type" value="Genomic_DNA"/>
</dbReference>
<feature type="domain" description="ParB-like N-terminal" evidence="2">
    <location>
        <begin position="28"/>
        <end position="117"/>
    </location>
</feature>
<dbReference type="SUPFAM" id="SSF110849">
    <property type="entry name" value="ParB/Sulfiredoxin"/>
    <property type="match status" value="1"/>
</dbReference>
<dbReference type="AlphaFoldDB" id="A0A371JBN3"/>
<dbReference type="PANTHER" id="PTHR33375:SF1">
    <property type="entry name" value="CHROMOSOME-PARTITIONING PROTEIN PARB-RELATED"/>
    <property type="match status" value="1"/>
</dbReference>
<dbReference type="GO" id="GO:0045881">
    <property type="term" value="P:positive regulation of sporulation resulting in formation of a cellular spore"/>
    <property type="evidence" value="ECO:0007669"/>
    <property type="project" value="TreeGrafter"/>
</dbReference>